<keyword evidence="5 8" id="KW-0103">Bromodomain</keyword>
<dbReference type="PRINTS" id="PR00503">
    <property type="entry name" value="BROMODOMAIN"/>
</dbReference>
<dbReference type="PROSITE" id="PS51038">
    <property type="entry name" value="BAH"/>
    <property type="match status" value="1"/>
</dbReference>
<dbReference type="InterPro" id="IPR043151">
    <property type="entry name" value="BAH_sf"/>
</dbReference>
<reference evidence="12" key="1">
    <citation type="submission" date="2020-05" db="EMBL/GenBank/DDBJ databases">
        <title>Mycena genomes resolve the evolution of fungal bioluminescence.</title>
        <authorList>
            <person name="Tsai I.J."/>
        </authorList>
    </citation>
    <scope>NUCLEOTIDE SEQUENCE</scope>
    <source>
        <strain evidence="12">171206Taipei</strain>
    </source>
</reference>
<evidence type="ECO:0000256" key="7">
    <source>
        <dbReference type="ARBA" id="ARBA00023242"/>
    </source>
</evidence>
<evidence type="ECO:0000256" key="8">
    <source>
        <dbReference type="PROSITE-ProRule" id="PRU00035"/>
    </source>
</evidence>
<accession>A0A8H6S9F7</accession>
<dbReference type="GeneID" id="59349758"/>
<name>A0A8H6S9F7_9AGAR</name>
<dbReference type="CDD" id="cd04369">
    <property type="entry name" value="Bromodomain"/>
    <property type="match status" value="1"/>
</dbReference>
<dbReference type="RefSeq" id="XP_037216636.1">
    <property type="nucleotide sequence ID" value="XM_037367242.1"/>
</dbReference>
<evidence type="ECO:0000256" key="6">
    <source>
        <dbReference type="ARBA" id="ARBA00023163"/>
    </source>
</evidence>
<dbReference type="SMART" id="SM00297">
    <property type="entry name" value="BROMO"/>
    <property type="match status" value="1"/>
</dbReference>
<dbReference type="PANTHER" id="PTHR16062:SF19">
    <property type="entry name" value="PROTEIN POLYBROMO-1"/>
    <property type="match status" value="1"/>
</dbReference>
<dbReference type="GO" id="GO:0006338">
    <property type="term" value="P:chromatin remodeling"/>
    <property type="evidence" value="ECO:0007669"/>
    <property type="project" value="InterPro"/>
</dbReference>
<organism evidence="12 13">
    <name type="scientific">Mycena indigotica</name>
    <dbReference type="NCBI Taxonomy" id="2126181"/>
    <lineage>
        <taxon>Eukaryota</taxon>
        <taxon>Fungi</taxon>
        <taxon>Dikarya</taxon>
        <taxon>Basidiomycota</taxon>
        <taxon>Agaricomycotina</taxon>
        <taxon>Agaricomycetes</taxon>
        <taxon>Agaricomycetidae</taxon>
        <taxon>Agaricales</taxon>
        <taxon>Marasmiineae</taxon>
        <taxon>Mycenaceae</taxon>
        <taxon>Mycena</taxon>
    </lineage>
</organism>
<dbReference type="EMBL" id="JACAZF010000009">
    <property type="protein sequence ID" value="KAF7295273.1"/>
    <property type="molecule type" value="Genomic_DNA"/>
</dbReference>
<dbReference type="OrthoDB" id="1742084at2759"/>
<dbReference type="InterPro" id="IPR001487">
    <property type="entry name" value="Bromodomain"/>
</dbReference>
<keyword evidence="6" id="KW-0804">Transcription</keyword>
<evidence type="ECO:0000256" key="2">
    <source>
        <dbReference type="ARBA" id="ARBA00022737"/>
    </source>
</evidence>
<dbReference type="PROSITE" id="PS50014">
    <property type="entry name" value="BROMODOMAIN_2"/>
    <property type="match status" value="1"/>
</dbReference>
<dbReference type="SUPFAM" id="SSF47370">
    <property type="entry name" value="Bromodomain"/>
    <property type="match status" value="1"/>
</dbReference>
<dbReference type="InterPro" id="IPR037382">
    <property type="entry name" value="Rsc/polybromo"/>
</dbReference>
<dbReference type="InterPro" id="IPR036427">
    <property type="entry name" value="Bromodomain-like_sf"/>
</dbReference>
<dbReference type="Proteomes" id="UP000636479">
    <property type="component" value="Unassembled WGS sequence"/>
</dbReference>
<evidence type="ECO:0000256" key="5">
    <source>
        <dbReference type="ARBA" id="ARBA00023117"/>
    </source>
</evidence>
<feature type="compositionally biased region" description="Low complexity" evidence="9">
    <location>
        <begin position="152"/>
        <end position="162"/>
    </location>
</feature>
<dbReference type="Gene3D" id="1.20.920.10">
    <property type="entry name" value="Bromodomain-like"/>
    <property type="match status" value="1"/>
</dbReference>
<feature type="compositionally biased region" description="Acidic residues" evidence="9">
    <location>
        <begin position="183"/>
        <end position="194"/>
    </location>
</feature>
<evidence type="ECO:0008006" key="14">
    <source>
        <dbReference type="Google" id="ProtNLM"/>
    </source>
</evidence>
<dbReference type="PANTHER" id="PTHR16062">
    <property type="entry name" value="SWI/SNF-RELATED"/>
    <property type="match status" value="1"/>
</dbReference>
<gene>
    <name evidence="12" type="ORF">MIND_01066400</name>
</gene>
<evidence type="ECO:0000313" key="13">
    <source>
        <dbReference type="Proteomes" id="UP000636479"/>
    </source>
</evidence>
<comment type="subcellular location">
    <subcellularLocation>
        <location evidence="1">Nucleus</location>
    </subcellularLocation>
</comment>
<sequence>MLSPAQKKDIEEVLDAISNATGARKRRLAAMFLDLVDRNALPHYYTVIPQPRALAPIRLNLENNKYKNPLDAYTDISLVFWNAMYYNESKSQIAVDAGTLKDLLENEWKARDLPTPPTSPPPQSAQKILGAPPVEEPEPERQPTPEPPQILAPKPTTPAIAQAPPPVIAQPNPIVTTLVVVEPDSETENEEETPDPPSGAPSDLDIARHLERGLPRFTIEFGVEGGWMEDVKHERHLEIVHALKVYKDAAGVKLSTSLEPQIPEEKLGITFKLLDSRSRSKTFYTSSQQFDTDLARLFESGRRYYLERSNSVAGIIGEDWAKVVALQRVANELTSRKCPALPLSEPLSYRPPLEHPGKDIIDRVTYKGFTIQAGDFVHLISGTDAGDSQMGFGRGRPLVCHVTGCWRDNNGDDGISVQWYLRADEIAHLMPTRRKRGEIFEGEVVQTEKTSHHHLVDVIEPICCQHSSTASRGRPRAPKWYPGWPLYVCGYRYDAAAGRVRHIRRQQWFSASGGGGEENEVLDLFERKLKLAPRPATSLPTDRSLVSAAGAALSGTEKLPLETVQNFQRDPMTGELLWFPGPPLELARPPGPRHSLLYLDFLANKYNPKTTNLDRNGVISEDEAMEPSPKRQRTETYLSASELIRQAFANENS</sequence>
<dbReference type="GO" id="GO:0006368">
    <property type="term" value="P:transcription elongation by RNA polymerase II"/>
    <property type="evidence" value="ECO:0007669"/>
    <property type="project" value="TreeGrafter"/>
</dbReference>
<dbReference type="InterPro" id="IPR001025">
    <property type="entry name" value="BAH_dom"/>
</dbReference>
<evidence type="ECO:0000259" key="10">
    <source>
        <dbReference type="PROSITE" id="PS50014"/>
    </source>
</evidence>
<proteinExistence type="predicted"/>
<comment type="caution">
    <text evidence="12">The sequence shown here is derived from an EMBL/GenBank/DDBJ whole genome shotgun (WGS) entry which is preliminary data.</text>
</comment>
<evidence type="ECO:0000259" key="11">
    <source>
        <dbReference type="PROSITE" id="PS51038"/>
    </source>
</evidence>
<feature type="compositionally biased region" description="Pro residues" evidence="9">
    <location>
        <begin position="114"/>
        <end position="123"/>
    </location>
</feature>
<dbReference type="GO" id="GO:0016586">
    <property type="term" value="C:RSC-type complex"/>
    <property type="evidence" value="ECO:0007669"/>
    <property type="project" value="InterPro"/>
</dbReference>
<feature type="region of interest" description="Disordered" evidence="9">
    <location>
        <begin position="183"/>
        <end position="204"/>
    </location>
</feature>
<protein>
    <recommendedName>
        <fullName evidence="14">RSC complex protein</fullName>
    </recommendedName>
</protein>
<dbReference type="GO" id="GO:0003682">
    <property type="term" value="F:chromatin binding"/>
    <property type="evidence" value="ECO:0007669"/>
    <property type="project" value="InterPro"/>
</dbReference>
<evidence type="ECO:0000256" key="3">
    <source>
        <dbReference type="ARBA" id="ARBA00022853"/>
    </source>
</evidence>
<feature type="region of interest" description="Disordered" evidence="9">
    <location>
        <begin position="110"/>
        <end position="169"/>
    </location>
</feature>
<evidence type="ECO:0000256" key="9">
    <source>
        <dbReference type="SAM" id="MobiDB-lite"/>
    </source>
</evidence>
<dbReference type="AlphaFoldDB" id="A0A8H6S9F7"/>
<evidence type="ECO:0000313" key="12">
    <source>
        <dbReference type="EMBL" id="KAF7295273.1"/>
    </source>
</evidence>
<evidence type="ECO:0000256" key="4">
    <source>
        <dbReference type="ARBA" id="ARBA00023015"/>
    </source>
</evidence>
<dbReference type="Gene3D" id="2.30.30.490">
    <property type="match status" value="1"/>
</dbReference>
<keyword evidence="2" id="KW-0677">Repeat</keyword>
<feature type="domain" description="Bromo" evidence="10">
    <location>
        <begin position="24"/>
        <end position="94"/>
    </location>
</feature>
<evidence type="ECO:0000256" key="1">
    <source>
        <dbReference type="ARBA" id="ARBA00004123"/>
    </source>
</evidence>
<keyword evidence="4" id="KW-0805">Transcription regulation</keyword>
<keyword evidence="13" id="KW-1185">Reference proteome</keyword>
<feature type="domain" description="BAH" evidence="11">
    <location>
        <begin position="369"/>
        <end position="504"/>
    </location>
</feature>
<keyword evidence="7" id="KW-0539">Nucleus</keyword>
<dbReference type="Pfam" id="PF00439">
    <property type="entry name" value="Bromodomain"/>
    <property type="match status" value="1"/>
</dbReference>
<keyword evidence="3" id="KW-0156">Chromatin regulator</keyword>